<evidence type="ECO:0000313" key="2">
    <source>
        <dbReference type="EMBL" id="SBW22904.1"/>
    </source>
</evidence>
<sequence length="98" mass="11449">MAFAQTVTKSFFATLECELLDRTHFAAHNQARAALFDFIEGFYNHRRRSFDHRIRQPSRARGRVQPVRWCRIAVKDPLCERNRDKIQTAAFAELALAI</sequence>
<feature type="domain" description="Integrase catalytic" evidence="1">
    <location>
        <begin position="10"/>
        <end position="48"/>
    </location>
</feature>
<dbReference type="Pfam" id="PF13333">
    <property type="entry name" value="rve_2"/>
    <property type="match status" value="1"/>
</dbReference>
<reference evidence="3" key="1">
    <citation type="submission" date="2016-02" db="EMBL/GenBank/DDBJ databases">
        <authorList>
            <person name="Wibberg D."/>
        </authorList>
    </citation>
    <scope>NUCLEOTIDE SEQUENCE [LARGE SCALE GENOMIC DNA]</scope>
</reference>
<evidence type="ECO:0000259" key="1">
    <source>
        <dbReference type="Pfam" id="PF13333"/>
    </source>
</evidence>
<dbReference type="GO" id="GO:0015074">
    <property type="term" value="P:DNA integration"/>
    <property type="evidence" value="ECO:0007669"/>
    <property type="project" value="InterPro"/>
</dbReference>
<dbReference type="Proteomes" id="UP000199013">
    <property type="component" value="Unassembled WGS sequence"/>
</dbReference>
<name>A0A1C3NZC5_9ACTN</name>
<accession>A0A1C3NZC5</accession>
<proteinExistence type="predicted"/>
<dbReference type="InterPro" id="IPR001584">
    <property type="entry name" value="Integrase_cat-core"/>
</dbReference>
<organism evidence="2 3">
    <name type="scientific">Candidatus Protofrankia californiensis</name>
    <dbReference type="NCBI Taxonomy" id="1839754"/>
    <lineage>
        <taxon>Bacteria</taxon>
        <taxon>Bacillati</taxon>
        <taxon>Actinomycetota</taxon>
        <taxon>Actinomycetes</taxon>
        <taxon>Frankiales</taxon>
        <taxon>Frankiaceae</taxon>
        <taxon>Protofrankia</taxon>
    </lineage>
</organism>
<dbReference type="AlphaFoldDB" id="A0A1C3NZC5"/>
<keyword evidence="3" id="KW-1185">Reference proteome</keyword>
<gene>
    <name evidence="2" type="ORF">FDG2_3292</name>
</gene>
<dbReference type="EMBL" id="FLUV01001386">
    <property type="protein sequence ID" value="SBW22904.1"/>
    <property type="molecule type" value="Genomic_DNA"/>
</dbReference>
<evidence type="ECO:0000313" key="3">
    <source>
        <dbReference type="Proteomes" id="UP000199013"/>
    </source>
</evidence>
<protein>
    <recommendedName>
        <fullName evidence="1">Integrase catalytic domain-containing protein</fullName>
    </recommendedName>
</protein>